<evidence type="ECO:0000259" key="2">
    <source>
        <dbReference type="PROSITE" id="PS50109"/>
    </source>
</evidence>
<dbReference type="Gene3D" id="3.30.565.10">
    <property type="entry name" value="Histidine kinase-like ATPase, C-terminal domain"/>
    <property type="match status" value="1"/>
</dbReference>
<feature type="transmembrane region" description="Helical" evidence="1">
    <location>
        <begin position="172"/>
        <end position="197"/>
    </location>
</feature>
<comment type="caution">
    <text evidence="3">The sequence shown here is derived from an EMBL/GenBank/DDBJ whole genome shotgun (WGS) entry which is preliminary data.</text>
</comment>
<dbReference type="PROSITE" id="PS50109">
    <property type="entry name" value="HIS_KIN"/>
    <property type="match status" value="1"/>
</dbReference>
<feature type="transmembrane region" description="Helical" evidence="1">
    <location>
        <begin position="26"/>
        <end position="43"/>
    </location>
</feature>
<dbReference type="SUPFAM" id="SSF55874">
    <property type="entry name" value="ATPase domain of HSP90 chaperone/DNA topoisomerase II/histidine kinase"/>
    <property type="match status" value="1"/>
</dbReference>
<keyword evidence="3" id="KW-0067">ATP-binding</keyword>
<dbReference type="InterPro" id="IPR036890">
    <property type="entry name" value="HATPase_C_sf"/>
</dbReference>
<name>A0ABV3RFQ3_9SPHN</name>
<keyword evidence="1" id="KW-1133">Transmembrane helix</keyword>
<keyword evidence="1" id="KW-0472">Membrane</keyword>
<dbReference type="Proteomes" id="UP001556118">
    <property type="component" value="Unassembled WGS sequence"/>
</dbReference>
<evidence type="ECO:0000313" key="4">
    <source>
        <dbReference type="Proteomes" id="UP001556118"/>
    </source>
</evidence>
<dbReference type="GO" id="GO:0005524">
    <property type="term" value="F:ATP binding"/>
    <property type="evidence" value="ECO:0007669"/>
    <property type="project" value="UniProtKB-KW"/>
</dbReference>
<accession>A0ABV3RFQ3</accession>
<evidence type="ECO:0000313" key="3">
    <source>
        <dbReference type="EMBL" id="MEW9856484.1"/>
    </source>
</evidence>
<feature type="domain" description="Histidine kinase" evidence="2">
    <location>
        <begin position="339"/>
        <end position="535"/>
    </location>
</feature>
<keyword evidence="3" id="KW-0547">Nucleotide-binding</keyword>
<dbReference type="EMBL" id="JBFNXR010000052">
    <property type="protein sequence ID" value="MEW9856484.1"/>
    <property type="molecule type" value="Genomic_DNA"/>
</dbReference>
<feature type="transmembrane region" description="Helical" evidence="1">
    <location>
        <begin position="260"/>
        <end position="278"/>
    </location>
</feature>
<dbReference type="Pfam" id="PF02518">
    <property type="entry name" value="HATPase_c"/>
    <property type="match status" value="1"/>
</dbReference>
<feature type="transmembrane region" description="Helical" evidence="1">
    <location>
        <begin position="105"/>
        <end position="123"/>
    </location>
</feature>
<keyword evidence="1" id="KW-0812">Transmembrane</keyword>
<protein>
    <submittedName>
        <fullName evidence="3">ATP-binding protein</fullName>
    </submittedName>
</protein>
<dbReference type="InterPro" id="IPR005467">
    <property type="entry name" value="His_kinase_dom"/>
</dbReference>
<dbReference type="PANTHER" id="PTHR45569:SF1">
    <property type="entry name" value="SENSOR PROTEIN KDPD"/>
    <property type="match status" value="1"/>
</dbReference>
<dbReference type="SMART" id="SM00387">
    <property type="entry name" value="HATPase_c"/>
    <property type="match status" value="1"/>
</dbReference>
<gene>
    <name evidence="3" type="ORF">ABUH87_15195</name>
</gene>
<dbReference type="PANTHER" id="PTHR45569">
    <property type="entry name" value="SENSOR PROTEIN KDPD"/>
    <property type="match status" value="1"/>
</dbReference>
<dbReference type="Gene3D" id="1.10.287.130">
    <property type="match status" value="1"/>
</dbReference>
<feature type="transmembrane region" description="Helical" evidence="1">
    <location>
        <begin position="217"/>
        <end position="239"/>
    </location>
</feature>
<reference evidence="3 4" key="1">
    <citation type="submission" date="2024-06" db="EMBL/GenBank/DDBJ databases">
        <title>Novosphingobium rhizovicinus M1R2S20.</title>
        <authorList>
            <person name="Sun J.-Q."/>
        </authorList>
    </citation>
    <scope>NUCLEOTIDE SEQUENCE [LARGE SCALE GENOMIC DNA]</scope>
    <source>
        <strain evidence="3 4">M1R2S20</strain>
    </source>
</reference>
<feature type="transmembrane region" description="Helical" evidence="1">
    <location>
        <begin position="135"/>
        <end position="160"/>
    </location>
</feature>
<keyword evidence="4" id="KW-1185">Reference proteome</keyword>
<dbReference type="RefSeq" id="WP_367774938.1">
    <property type="nucleotide sequence ID" value="NZ_JBFNXR010000052.1"/>
</dbReference>
<organism evidence="3 4">
    <name type="scientific">Novosphingobium rhizovicinum</name>
    <dbReference type="NCBI Taxonomy" id="3228928"/>
    <lineage>
        <taxon>Bacteria</taxon>
        <taxon>Pseudomonadati</taxon>
        <taxon>Pseudomonadota</taxon>
        <taxon>Alphaproteobacteria</taxon>
        <taxon>Sphingomonadales</taxon>
        <taxon>Sphingomonadaceae</taxon>
        <taxon>Novosphingobium</taxon>
    </lineage>
</organism>
<sequence length="538" mass="56746">MSVAVTPGRAMPGLFVRALVPRRGDLALLAVYALAFALLHWSASPWGGAGFFSLWYPAAGLRFAVLWYRGAALAPWLMATELGVDFLTGTISLTSPMLLQEVIGVLRPGVAYAAAVGMVHWLVHHRKGALTLPPLAFGLAAVCAPVFNALSVLLAEALVPSSSTAYRAGADIAVALTGLTVGDLLGVLVLAPALLWFAGVLDGSTPPRIPPPRAQPVLESIAVMGVCLLLAAPLWRAGLGAQPLPTLLAGAWIGLRFGRAAAWLTILAEVLVFLPYSIGSVGNSSRLDLHLDMAAVVLITWLAGSFADAQNASNALLTKRNRLLYQAERLKTLRAMSVAVIHEISQPLSTLTIEAGHLRERTAGLDADITASAELVDRKAHTLSEMVRRLRRFGGRDVDEPSVVPIAMLIDTARQIVASDLKARAARLEVAPISPDLSVQAQEIELTQVLVNLLRNGAAAASGRTIDLTVQDEQENVKIIVANPKPHPGASAVQEPGMGVGLIIARTIVEAHGGTLVREDTSQTVHFVLTLPLAGAIA</sequence>
<proteinExistence type="predicted"/>
<dbReference type="InterPro" id="IPR052023">
    <property type="entry name" value="Histidine_kinase_KdpD"/>
</dbReference>
<feature type="transmembrane region" description="Helical" evidence="1">
    <location>
        <begin position="49"/>
        <end position="68"/>
    </location>
</feature>
<evidence type="ECO:0000256" key="1">
    <source>
        <dbReference type="SAM" id="Phobius"/>
    </source>
</evidence>
<dbReference type="InterPro" id="IPR003594">
    <property type="entry name" value="HATPase_dom"/>
</dbReference>